<keyword evidence="3" id="KW-1185">Reference proteome</keyword>
<dbReference type="Pfam" id="PF13585">
    <property type="entry name" value="CHU_C"/>
    <property type="match status" value="1"/>
</dbReference>
<gene>
    <name evidence="2" type="ORF">ON006_02295</name>
</gene>
<dbReference type="InterPro" id="IPR013320">
    <property type="entry name" value="ConA-like_dom_sf"/>
</dbReference>
<reference evidence="2" key="1">
    <citation type="submission" date="2022-11" db="EMBL/GenBank/DDBJ databases">
        <title>Dyadobacter pollutisoli sp. nov., isolated from plastic dumped soil.</title>
        <authorList>
            <person name="Kim J.M."/>
            <person name="Kim K.R."/>
            <person name="Lee J.K."/>
            <person name="Hao L."/>
            <person name="Jeon C.O."/>
        </authorList>
    </citation>
    <scope>NUCLEOTIDE SEQUENCE</scope>
    <source>
        <strain evidence="2">U1</strain>
    </source>
</reference>
<dbReference type="RefSeq" id="WP_244823496.1">
    <property type="nucleotide sequence ID" value="NZ_CP112998.1"/>
</dbReference>
<feature type="chain" id="PRO_5039074377" evidence="1">
    <location>
        <begin position="20"/>
        <end position="663"/>
    </location>
</feature>
<feature type="signal peptide" evidence="1">
    <location>
        <begin position="1"/>
        <end position="19"/>
    </location>
</feature>
<dbReference type="GO" id="GO:0005975">
    <property type="term" value="P:carbohydrate metabolic process"/>
    <property type="evidence" value="ECO:0007669"/>
    <property type="project" value="UniProtKB-ARBA"/>
</dbReference>
<accession>A0A9E8SQA1</accession>
<sequence length="663" mass="72245">MKIKSLLLLLSFLFYLTNASGQTVRHTYRFYKDFAVAKPECGPDLIPSKALGICPIGASPGSFEQDVLPCGVRRDVYHNKLNWGFMYPNSEGAITDTYTIQMYIKVTDWGETWARIIDFSNGALDQGIYFKDNNGSTDRCLDFYPYGRAGACPFFNTSTYYLLTFTRNGQTGIMNVYVDNVLFATYNDSEGRYVGKAGTPIYIFRDDSSVACESGEANFAYLSFTNQYYGQKEVEKAFSEVCFVANINSYADFSISPNPSCGFPKDIDIKYTGSIPLPGTGYKFEWVFDGGKIVSGSGVGPYVVNWDTGGTKNVTLTVTGIGCDNPLTNRKQATISNLNLATAVESGSCETGKDGTLTLTATDGLPPYQYSIDSVNYQTDNIFKVPAASYKVYVKDGNNCTVGKPVNVVFNSDIVVNTIADTTICEGQTVGLNATGNAQNFLWSPQAGLNDATVKDPAATPEASTQYIVTAVRGFCSQSDTVNIDVAPKIEVMVTPDAVVEANVPYQLAASSPQVPDMRDAMFIWSPAIGLNNPASPSPIATLQSDQSYTVEITSGMGCKGTGNVNLSVKRHESINVPSAFTPDGDGKNDILVPLINEIVSISYFKIFNRWGQVVFFTDQLNSGWDGWFQNKNPITGIYVWEIEGKSQKGTTIRKKGSVALIK</sequence>
<dbReference type="EMBL" id="CP112998">
    <property type="protein sequence ID" value="WAC12797.1"/>
    <property type="molecule type" value="Genomic_DNA"/>
</dbReference>
<evidence type="ECO:0000313" key="2">
    <source>
        <dbReference type="EMBL" id="WAC12797.1"/>
    </source>
</evidence>
<dbReference type="InterPro" id="IPR026341">
    <property type="entry name" value="T9SS_type_B"/>
</dbReference>
<evidence type="ECO:0000256" key="1">
    <source>
        <dbReference type="SAM" id="SignalP"/>
    </source>
</evidence>
<dbReference type="GO" id="GO:0004553">
    <property type="term" value="F:hydrolase activity, hydrolyzing O-glycosyl compounds"/>
    <property type="evidence" value="ECO:0007669"/>
    <property type="project" value="UniProtKB-ARBA"/>
</dbReference>
<evidence type="ECO:0000313" key="3">
    <source>
        <dbReference type="Proteomes" id="UP001164653"/>
    </source>
</evidence>
<protein>
    <submittedName>
        <fullName evidence="2">Gliding motility-associated C-terminal domain-containing protein</fullName>
    </submittedName>
</protein>
<dbReference type="AlphaFoldDB" id="A0A9E8SQA1"/>
<dbReference type="NCBIfam" id="TIGR04131">
    <property type="entry name" value="Bac_Flav_CTERM"/>
    <property type="match status" value="1"/>
</dbReference>
<dbReference type="Proteomes" id="UP001164653">
    <property type="component" value="Chromosome"/>
</dbReference>
<name>A0A9E8SQA1_9BACT</name>
<proteinExistence type="predicted"/>
<dbReference type="Gene3D" id="2.60.120.200">
    <property type="match status" value="1"/>
</dbReference>
<keyword evidence="1" id="KW-0732">Signal</keyword>
<organism evidence="2 3">
    <name type="scientific">Dyadobacter pollutisoli</name>
    <dbReference type="NCBI Taxonomy" id="2910158"/>
    <lineage>
        <taxon>Bacteria</taxon>
        <taxon>Pseudomonadati</taxon>
        <taxon>Bacteroidota</taxon>
        <taxon>Cytophagia</taxon>
        <taxon>Cytophagales</taxon>
        <taxon>Spirosomataceae</taxon>
        <taxon>Dyadobacter</taxon>
    </lineage>
</organism>
<dbReference type="KEGG" id="dpf:ON006_02295"/>
<dbReference type="SUPFAM" id="SSF49899">
    <property type="entry name" value="Concanavalin A-like lectins/glucanases"/>
    <property type="match status" value="1"/>
</dbReference>